<sequence length="200" mass="22555">MIKHVYALSIETLALIPFYENATGKVKTKIMELGGVTLSDLNPIEIMDANLKFSGSSLTGAGQGTKHILGKVKMHPVTINERVWFPVFSPKKDGCIWLALNHIKRYSASGSLGTIITFTSGTELIMDITVSTFERRMNRACALKAQIEYYTFYMRIPPKEKRNYAKYEIIKEENSINYQINRKTNQKVKGDDEGEGNLVP</sequence>
<dbReference type="AlphaFoldDB" id="A0A143H9F0"/>
<gene>
    <name evidence="1" type="ORF">ATY39_00930</name>
</gene>
<proteinExistence type="predicted"/>
<evidence type="ECO:0000313" key="2">
    <source>
        <dbReference type="Proteomes" id="UP000076021"/>
    </source>
</evidence>
<name>A0A143H9F0_9BACL</name>
<dbReference type="GO" id="GO:0030420">
    <property type="term" value="P:establishment of competence for transformation"/>
    <property type="evidence" value="ECO:0007669"/>
    <property type="project" value="InterPro"/>
</dbReference>
<dbReference type="InterPro" id="IPR010461">
    <property type="entry name" value="ComK"/>
</dbReference>
<dbReference type="Proteomes" id="UP000076021">
    <property type="component" value="Chromosome"/>
</dbReference>
<organism evidence="1 2">
    <name type="scientific">Rummeliibacillus stabekisii</name>
    <dbReference type="NCBI Taxonomy" id="241244"/>
    <lineage>
        <taxon>Bacteria</taxon>
        <taxon>Bacillati</taxon>
        <taxon>Bacillota</taxon>
        <taxon>Bacilli</taxon>
        <taxon>Bacillales</taxon>
        <taxon>Caryophanaceae</taxon>
        <taxon>Rummeliibacillus</taxon>
    </lineage>
</organism>
<dbReference type="RefSeq" id="WP_066784481.1">
    <property type="nucleotide sequence ID" value="NZ_CP014806.1"/>
</dbReference>
<dbReference type="Pfam" id="PF06338">
    <property type="entry name" value="ComK"/>
    <property type="match status" value="1"/>
</dbReference>
<reference evidence="2" key="2">
    <citation type="submission" date="2016-03" db="EMBL/GenBank/DDBJ databases">
        <authorList>
            <person name="Ploux O."/>
        </authorList>
    </citation>
    <scope>NUCLEOTIDE SEQUENCE [LARGE SCALE GENOMIC DNA]</scope>
    <source>
        <strain evidence="2">PP9</strain>
    </source>
</reference>
<dbReference type="EMBL" id="CP014806">
    <property type="protein sequence ID" value="AMW98105.1"/>
    <property type="molecule type" value="Genomic_DNA"/>
</dbReference>
<protein>
    <recommendedName>
        <fullName evidence="3">Competence protein</fullName>
    </recommendedName>
</protein>
<dbReference type="STRING" id="241244.ATY39_00930"/>
<accession>A0A143H9F0</accession>
<keyword evidence="2" id="KW-1185">Reference proteome</keyword>
<dbReference type="OrthoDB" id="2731896at2"/>
<evidence type="ECO:0008006" key="3">
    <source>
        <dbReference type="Google" id="ProtNLM"/>
    </source>
</evidence>
<evidence type="ECO:0000313" key="1">
    <source>
        <dbReference type="EMBL" id="AMW98105.1"/>
    </source>
</evidence>
<dbReference type="KEGG" id="rst:ATY39_00930"/>
<reference evidence="1 2" key="1">
    <citation type="journal article" date="2016" name="Genome Announc.">
        <title>Whole-Genome Sequence of Rummeliibacillus stabekisii Strain PP9 Isolated from Antarctic Soil.</title>
        <authorList>
            <person name="da Mota F.F."/>
            <person name="Vollu R.E."/>
            <person name="Jurelevicius D."/>
            <person name="Seldin L."/>
        </authorList>
    </citation>
    <scope>NUCLEOTIDE SEQUENCE [LARGE SCALE GENOMIC DNA]</scope>
    <source>
        <strain evidence="1 2">PP9</strain>
    </source>
</reference>